<dbReference type="SUPFAM" id="SSF102462">
    <property type="entry name" value="Peptidyl-tRNA hydrolase II"/>
    <property type="match status" value="1"/>
</dbReference>
<keyword evidence="2 5" id="KW-0378">Hydrolase</keyword>
<dbReference type="Pfam" id="PF01981">
    <property type="entry name" value="PTH2"/>
    <property type="match status" value="1"/>
</dbReference>
<evidence type="ECO:0000256" key="4">
    <source>
        <dbReference type="ARBA" id="ARBA00048707"/>
    </source>
</evidence>
<dbReference type="OrthoDB" id="1733656at2759"/>
<evidence type="ECO:0000313" key="5">
    <source>
        <dbReference type="EMBL" id="KAG7450270.1"/>
    </source>
</evidence>
<dbReference type="InterPro" id="IPR002833">
    <property type="entry name" value="PTH2"/>
</dbReference>
<dbReference type="InterPro" id="IPR023476">
    <property type="entry name" value="Pep_tRNA_hydro_II_dom_sf"/>
</dbReference>
<dbReference type="AlphaFoldDB" id="A0A9P7W1E6"/>
<reference evidence="5" key="1">
    <citation type="submission" date="2020-11" db="EMBL/GenBank/DDBJ databases">
        <title>Adaptations for nitrogen fixation in a non-lichenized fungal sporocarp promotes dispersal by wood-feeding termites.</title>
        <authorList>
            <consortium name="DOE Joint Genome Institute"/>
            <person name="Koch R.A."/>
            <person name="Yoon G."/>
            <person name="Arayal U."/>
            <person name="Lail K."/>
            <person name="Amirebrahimi M."/>
            <person name="Labutti K."/>
            <person name="Lipzen A."/>
            <person name="Riley R."/>
            <person name="Barry K."/>
            <person name="Henrissat B."/>
            <person name="Grigoriev I.V."/>
            <person name="Herr J.R."/>
            <person name="Aime M.C."/>
        </authorList>
    </citation>
    <scope>NUCLEOTIDE SEQUENCE</scope>
    <source>
        <strain evidence="5">MCA 3950</strain>
    </source>
</reference>
<evidence type="ECO:0000256" key="2">
    <source>
        <dbReference type="ARBA" id="ARBA00022801"/>
    </source>
</evidence>
<dbReference type="Proteomes" id="UP000812287">
    <property type="component" value="Unassembled WGS sequence"/>
</dbReference>
<dbReference type="RefSeq" id="XP_043043770.1">
    <property type="nucleotide sequence ID" value="XM_043188622.1"/>
</dbReference>
<evidence type="ECO:0000256" key="1">
    <source>
        <dbReference type="ARBA" id="ARBA00013260"/>
    </source>
</evidence>
<evidence type="ECO:0000256" key="3">
    <source>
        <dbReference type="ARBA" id="ARBA00038050"/>
    </source>
</evidence>
<comment type="catalytic activity">
    <reaction evidence="4">
        <text>an N-acyl-L-alpha-aminoacyl-tRNA + H2O = an N-acyl-L-amino acid + a tRNA + H(+)</text>
        <dbReference type="Rhea" id="RHEA:54448"/>
        <dbReference type="Rhea" id="RHEA-COMP:10123"/>
        <dbReference type="Rhea" id="RHEA-COMP:13883"/>
        <dbReference type="ChEBI" id="CHEBI:15377"/>
        <dbReference type="ChEBI" id="CHEBI:15378"/>
        <dbReference type="ChEBI" id="CHEBI:59874"/>
        <dbReference type="ChEBI" id="CHEBI:78442"/>
        <dbReference type="ChEBI" id="CHEBI:138191"/>
        <dbReference type="EC" id="3.1.1.29"/>
    </reaction>
</comment>
<evidence type="ECO:0000313" key="6">
    <source>
        <dbReference type="Proteomes" id="UP000812287"/>
    </source>
</evidence>
<dbReference type="GeneID" id="66110919"/>
<proteinExistence type="inferred from homology"/>
<dbReference type="EC" id="3.1.1.29" evidence="1"/>
<accession>A0A9P7W1E6</accession>
<comment type="similarity">
    <text evidence="3">Belongs to the PTH2 family.</text>
</comment>
<protein>
    <recommendedName>
        <fullName evidence="1">peptidyl-tRNA hydrolase</fullName>
        <ecNumber evidence="1">3.1.1.29</ecNumber>
    </recommendedName>
</protein>
<gene>
    <name evidence="5" type="ORF">BT62DRAFT_962051</name>
</gene>
<name>A0A9P7W1E6_9AGAR</name>
<dbReference type="GO" id="GO:0004045">
    <property type="term" value="F:peptidyl-tRNA hydrolase activity"/>
    <property type="evidence" value="ECO:0007669"/>
    <property type="project" value="UniProtKB-EC"/>
</dbReference>
<sequence length="94" mass="10224">MGSGKIAARDATLRCYKALVKKNSSLVGHWEHTGQAKIVLKTTSEERILELETIAKSLNLCARSVKDQGTRTVLGIGPAPVRLINEVTGKLRLL</sequence>
<dbReference type="EMBL" id="MU250526">
    <property type="protein sequence ID" value="KAG7450270.1"/>
    <property type="molecule type" value="Genomic_DNA"/>
</dbReference>
<dbReference type="Gene3D" id="3.40.1490.10">
    <property type="entry name" value="Bit1"/>
    <property type="match status" value="1"/>
</dbReference>
<dbReference type="PANTHER" id="PTHR12649">
    <property type="entry name" value="PEPTIDYL-TRNA HYDROLASE 2"/>
    <property type="match status" value="1"/>
</dbReference>
<dbReference type="GO" id="GO:0005829">
    <property type="term" value="C:cytosol"/>
    <property type="evidence" value="ECO:0007669"/>
    <property type="project" value="TreeGrafter"/>
</dbReference>
<dbReference type="PANTHER" id="PTHR12649:SF11">
    <property type="entry name" value="PEPTIDYL-TRNA HYDROLASE 2, MITOCHONDRIAL"/>
    <property type="match status" value="1"/>
</dbReference>
<keyword evidence="6" id="KW-1185">Reference proteome</keyword>
<comment type="caution">
    <text evidence="5">The sequence shown here is derived from an EMBL/GenBank/DDBJ whole genome shotgun (WGS) entry which is preliminary data.</text>
</comment>
<organism evidence="5 6">
    <name type="scientific">Guyanagaster necrorhizus</name>
    <dbReference type="NCBI Taxonomy" id="856835"/>
    <lineage>
        <taxon>Eukaryota</taxon>
        <taxon>Fungi</taxon>
        <taxon>Dikarya</taxon>
        <taxon>Basidiomycota</taxon>
        <taxon>Agaricomycotina</taxon>
        <taxon>Agaricomycetes</taxon>
        <taxon>Agaricomycetidae</taxon>
        <taxon>Agaricales</taxon>
        <taxon>Marasmiineae</taxon>
        <taxon>Physalacriaceae</taxon>
        <taxon>Guyanagaster</taxon>
    </lineage>
</organism>